<feature type="signal peptide" evidence="1">
    <location>
        <begin position="1"/>
        <end position="18"/>
    </location>
</feature>
<dbReference type="KEGG" id="ten:LPB136_11430"/>
<proteinExistence type="predicted"/>
<reference evidence="2 3" key="1">
    <citation type="submission" date="2016-11" db="EMBL/GenBank/DDBJ databases">
        <title>Tenacibaculum sp. LPB0136, isolated from marine environment.</title>
        <authorList>
            <person name="Kim E."/>
            <person name="Yi H."/>
        </authorList>
    </citation>
    <scope>NUCLEOTIDE SEQUENCE [LARGE SCALE GENOMIC DNA]</scope>
    <source>
        <strain evidence="2 3">LPB0136</strain>
    </source>
</reference>
<dbReference type="Pfam" id="PF07642">
    <property type="entry name" value="BBP2"/>
    <property type="match status" value="1"/>
</dbReference>
<name>A0A1L3JL97_9FLAO</name>
<dbReference type="EMBL" id="CP018155">
    <property type="protein sequence ID" value="APG65936.1"/>
    <property type="molecule type" value="Genomic_DNA"/>
</dbReference>
<evidence type="ECO:0000256" key="1">
    <source>
        <dbReference type="SAM" id="SignalP"/>
    </source>
</evidence>
<dbReference type="STRING" id="1850252.LPB136_11430"/>
<gene>
    <name evidence="2" type="ORF">LPB136_11430</name>
</gene>
<dbReference type="OrthoDB" id="1114561at2"/>
<dbReference type="RefSeq" id="WP_072556459.1">
    <property type="nucleotide sequence ID" value="NZ_CP018155.1"/>
</dbReference>
<organism evidence="2 3">
    <name type="scientific">Tenacibaculum todarodis</name>
    <dbReference type="NCBI Taxonomy" id="1850252"/>
    <lineage>
        <taxon>Bacteria</taxon>
        <taxon>Pseudomonadati</taxon>
        <taxon>Bacteroidota</taxon>
        <taxon>Flavobacteriia</taxon>
        <taxon>Flavobacteriales</taxon>
        <taxon>Flavobacteriaceae</taxon>
        <taxon>Tenacibaculum</taxon>
    </lineage>
</organism>
<dbReference type="AlphaFoldDB" id="A0A1L3JL97"/>
<evidence type="ECO:0000313" key="2">
    <source>
        <dbReference type="EMBL" id="APG65936.1"/>
    </source>
</evidence>
<sequence length="332" mass="35011">MKKIIFTLLLATSLIASGQEKVDKEEKGKFTLSGTVDVYGTANFVDGSGTPGILIANPGNANGFGLGFANTVFAYTKGKTGVVADIAFGPRADDANMAGAINQLYAYYEVSDKVTITAGQFNTFLGYEVINPSANFNYTVSYLFNAGPFSHTGVKLDYTSSEDLSFMLALTNAHGISSADGNFGGDMQIGGQIGYKGQFLNVIYGSDGSADDALYLDYTGGFDLSDTFFLGINAAYANSSDTDSGYTGAALYLQNTFSDTFALGLRPEYFKVSAGTADADVFALTLTANASLTDNLKLITDLRYDSSEDGLIEAFAAEKSVSALTLAAVYSF</sequence>
<dbReference type="Proteomes" id="UP000181898">
    <property type="component" value="Chromosome"/>
</dbReference>
<accession>A0A1L3JL97</accession>
<dbReference type="Gene3D" id="2.40.160.10">
    <property type="entry name" value="Porin"/>
    <property type="match status" value="1"/>
</dbReference>
<protein>
    <recommendedName>
        <fullName evidence="4">Porin</fullName>
    </recommendedName>
</protein>
<dbReference type="SUPFAM" id="SSF56935">
    <property type="entry name" value="Porins"/>
    <property type="match status" value="1"/>
</dbReference>
<dbReference type="InterPro" id="IPR023614">
    <property type="entry name" value="Porin_dom_sf"/>
</dbReference>
<evidence type="ECO:0000313" key="3">
    <source>
        <dbReference type="Proteomes" id="UP000181898"/>
    </source>
</evidence>
<dbReference type="InterPro" id="IPR011486">
    <property type="entry name" value="BBP2"/>
</dbReference>
<feature type="chain" id="PRO_5012317996" description="Porin" evidence="1">
    <location>
        <begin position="19"/>
        <end position="332"/>
    </location>
</feature>
<keyword evidence="3" id="KW-1185">Reference proteome</keyword>
<keyword evidence="1" id="KW-0732">Signal</keyword>
<evidence type="ECO:0008006" key="4">
    <source>
        <dbReference type="Google" id="ProtNLM"/>
    </source>
</evidence>